<dbReference type="Proteomes" id="UP001262754">
    <property type="component" value="Unassembled WGS sequence"/>
</dbReference>
<comment type="caution">
    <text evidence="1">The sequence shown here is derived from an EMBL/GenBank/DDBJ whole genome shotgun (WGS) entry which is preliminary data.</text>
</comment>
<keyword evidence="2" id="KW-1185">Reference proteome</keyword>
<reference evidence="1 2" key="1">
    <citation type="submission" date="2023-07" db="EMBL/GenBank/DDBJ databases">
        <title>Sorghum-associated microbial communities from plants grown in Nebraska, USA.</title>
        <authorList>
            <person name="Schachtman D."/>
        </authorList>
    </citation>
    <scope>NUCLEOTIDE SEQUENCE [LARGE SCALE GENOMIC DNA]</scope>
    <source>
        <strain evidence="1 2">DS2154</strain>
    </source>
</reference>
<gene>
    <name evidence="1" type="ORF">J2800_002600</name>
</gene>
<protein>
    <recommendedName>
        <fullName evidence="3">LTXXQ motif family protein</fullName>
    </recommendedName>
</protein>
<dbReference type="RefSeq" id="WP_310032057.1">
    <property type="nucleotide sequence ID" value="NZ_JAVDRL010000007.1"/>
</dbReference>
<evidence type="ECO:0000313" key="2">
    <source>
        <dbReference type="Proteomes" id="UP001262754"/>
    </source>
</evidence>
<evidence type="ECO:0008006" key="3">
    <source>
        <dbReference type="Google" id="ProtNLM"/>
    </source>
</evidence>
<accession>A0ABU1N0M5</accession>
<evidence type="ECO:0000313" key="1">
    <source>
        <dbReference type="EMBL" id="MDR6531847.1"/>
    </source>
</evidence>
<organism evidence="1 2">
    <name type="scientific">Caulobacter rhizosphaerae</name>
    <dbReference type="NCBI Taxonomy" id="2010972"/>
    <lineage>
        <taxon>Bacteria</taxon>
        <taxon>Pseudomonadati</taxon>
        <taxon>Pseudomonadota</taxon>
        <taxon>Alphaproteobacteria</taxon>
        <taxon>Caulobacterales</taxon>
        <taxon>Caulobacteraceae</taxon>
        <taxon>Caulobacter</taxon>
    </lineage>
</organism>
<sequence length="125" mass="13294">MAISGISGGYSNWSPLGVISARPASTTALEAASDLDKVRDKGLVAFAKEAKKDAWEEKLKQWKAEAMKTMGLTEESLAAMTPDQRTAALQQVDEAVKARIKEAMDGAKAQAKNGLAVPNFVDLSV</sequence>
<name>A0ABU1N0M5_9CAUL</name>
<proteinExistence type="predicted"/>
<dbReference type="EMBL" id="JAVDRL010000007">
    <property type="protein sequence ID" value="MDR6531847.1"/>
    <property type="molecule type" value="Genomic_DNA"/>
</dbReference>